<feature type="compositionally biased region" description="Basic residues" evidence="1">
    <location>
        <begin position="40"/>
        <end position="50"/>
    </location>
</feature>
<sequence>MRTVSLINYCIWNWLIILLPSIQRNPIPNSTTKTNDMKYTRKNKNNRIKQGHKDAECKTYSTPEDEFDHHRKSQVAPNTSNMRESSSETKAIVSHPNTTKLTEKYDLNNDSIIRIRKNADKNDSSTEGVLTTLFNLIPCEFK</sequence>
<feature type="chain" id="PRO_5009310480" evidence="2">
    <location>
        <begin position="25"/>
        <end position="142"/>
    </location>
</feature>
<keyword evidence="3" id="KW-1185">Reference proteome</keyword>
<evidence type="ECO:0000256" key="2">
    <source>
        <dbReference type="SAM" id="SignalP"/>
    </source>
</evidence>
<name>A0A1I7W864_HETBA</name>
<feature type="compositionally biased region" description="Polar residues" evidence="1">
    <location>
        <begin position="75"/>
        <end position="84"/>
    </location>
</feature>
<evidence type="ECO:0000313" key="4">
    <source>
        <dbReference type="WBParaSite" id="Hba_00836"/>
    </source>
</evidence>
<proteinExistence type="predicted"/>
<accession>A0A1I7W864</accession>
<feature type="region of interest" description="Disordered" evidence="1">
    <location>
        <begin position="30"/>
        <end position="100"/>
    </location>
</feature>
<evidence type="ECO:0000256" key="1">
    <source>
        <dbReference type="SAM" id="MobiDB-lite"/>
    </source>
</evidence>
<evidence type="ECO:0000313" key="3">
    <source>
        <dbReference type="Proteomes" id="UP000095283"/>
    </source>
</evidence>
<protein>
    <submittedName>
        <fullName evidence="4">Uncharacterized protein</fullName>
    </submittedName>
</protein>
<organism evidence="3 4">
    <name type="scientific">Heterorhabditis bacteriophora</name>
    <name type="common">Entomopathogenic nematode worm</name>
    <dbReference type="NCBI Taxonomy" id="37862"/>
    <lineage>
        <taxon>Eukaryota</taxon>
        <taxon>Metazoa</taxon>
        <taxon>Ecdysozoa</taxon>
        <taxon>Nematoda</taxon>
        <taxon>Chromadorea</taxon>
        <taxon>Rhabditida</taxon>
        <taxon>Rhabditina</taxon>
        <taxon>Rhabditomorpha</taxon>
        <taxon>Strongyloidea</taxon>
        <taxon>Heterorhabditidae</taxon>
        <taxon>Heterorhabditis</taxon>
    </lineage>
</organism>
<keyword evidence="2" id="KW-0732">Signal</keyword>
<dbReference type="WBParaSite" id="Hba_00836">
    <property type="protein sequence ID" value="Hba_00836"/>
    <property type="gene ID" value="Hba_00836"/>
</dbReference>
<dbReference type="AlphaFoldDB" id="A0A1I7W864"/>
<reference evidence="4" key="1">
    <citation type="submission" date="2016-11" db="UniProtKB">
        <authorList>
            <consortium name="WormBaseParasite"/>
        </authorList>
    </citation>
    <scope>IDENTIFICATION</scope>
</reference>
<feature type="signal peptide" evidence="2">
    <location>
        <begin position="1"/>
        <end position="24"/>
    </location>
</feature>
<dbReference type="Proteomes" id="UP000095283">
    <property type="component" value="Unplaced"/>
</dbReference>